<dbReference type="InParanoid" id="A0A1Y2B0F6"/>
<dbReference type="Pfam" id="PF09805">
    <property type="entry name" value="Nop25"/>
    <property type="match status" value="1"/>
</dbReference>
<keyword evidence="7" id="KW-1185">Reference proteome</keyword>
<evidence type="ECO:0000256" key="2">
    <source>
        <dbReference type="ARBA" id="ARBA00007175"/>
    </source>
</evidence>
<dbReference type="PANTHER" id="PTHR14577">
    <property type="entry name" value="NUCLEOLAR PROTEIN 12"/>
    <property type="match status" value="1"/>
</dbReference>
<dbReference type="GO" id="GO:0005730">
    <property type="term" value="C:nucleolus"/>
    <property type="evidence" value="ECO:0007669"/>
    <property type="project" value="UniProtKB-SubCell"/>
</dbReference>
<evidence type="ECO:0000313" key="6">
    <source>
        <dbReference type="EMBL" id="ORY28293.1"/>
    </source>
</evidence>
<comment type="caution">
    <text evidence="6">The sequence shown here is derived from an EMBL/GenBank/DDBJ whole genome shotgun (WGS) entry which is preliminary data.</text>
</comment>
<name>A0A1Y2B0F6_9TREE</name>
<organism evidence="6 7">
    <name type="scientific">Naematelia encephala</name>
    <dbReference type="NCBI Taxonomy" id="71784"/>
    <lineage>
        <taxon>Eukaryota</taxon>
        <taxon>Fungi</taxon>
        <taxon>Dikarya</taxon>
        <taxon>Basidiomycota</taxon>
        <taxon>Agaricomycotina</taxon>
        <taxon>Tremellomycetes</taxon>
        <taxon>Tremellales</taxon>
        <taxon>Naemateliaceae</taxon>
        <taxon>Naematelia</taxon>
    </lineage>
</organism>
<keyword evidence="3" id="KW-0175">Coiled coil</keyword>
<evidence type="ECO:0000256" key="3">
    <source>
        <dbReference type="ARBA" id="ARBA00023054"/>
    </source>
</evidence>
<proteinExistence type="inferred from homology"/>
<protein>
    <recommendedName>
        <fullName evidence="8">Nucleolar protein 12-domain-containing protein</fullName>
    </recommendedName>
</protein>
<feature type="compositionally biased region" description="Low complexity" evidence="5">
    <location>
        <begin position="167"/>
        <end position="181"/>
    </location>
</feature>
<feature type="compositionally biased region" description="Basic and acidic residues" evidence="5">
    <location>
        <begin position="223"/>
        <end position="238"/>
    </location>
</feature>
<evidence type="ECO:0008006" key="8">
    <source>
        <dbReference type="Google" id="ProtNLM"/>
    </source>
</evidence>
<feature type="region of interest" description="Disordered" evidence="5">
    <location>
        <begin position="56"/>
        <end position="259"/>
    </location>
</feature>
<comment type="similarity">
    <text evidence="2">Belongs to the RRP17 family.</text>
</comment>
<dbReference type="EMBL" id="MCFC01000032">
    <property type="protein sequence ID" value="ORY28293.1"/>
    <property type="molecule type" value="Genomic_DNA"/>
</dbReference>
<dbReference type="Proteomes" id="UP000193986">
    <property type="component" value="Unassembled WGS sequence"/>
</dbReference>
<gene>
    <name evidence="6" type="ORF">BCR39DRAFT_535334</name>
</gene>
<dbReference type="InterPro" id="IPR019186">
    <property type="entry name" value="Nucleolar_protein_12"/>
</dbReference>
<evidence type="ECO:0000256" key="4">
    <source>
        <dbReference type="ARBA" id="ARBA00023242"/>
    </source>
</evidence>
<comment type="subcellular location">
    <subcellularLocation>
        <location evidence="1">Nucleus</location>
        <location evidence="1">Nucleolus</location>
    </subcellularLocation>
</comment>
<dbReference type="OrthoDB" id="551633at2759"/>
<dbReference type="PANTHER" id="PTHR14577:SF0">
    <property type="entry name" value="NUCLEOLAR PROTEIN 12"/>
    <property type="match status" value="1"/>
</dbReference>
<accession>A0A1Y2B0F6</accession>
<evidence type="ECO:0000256" key="1">
    <source>
        <dbReference type="ARBA" id="ARBA00004604"/>
    </source>
</evidence>
<dbReference type="AlphaFoldDB" id="A0A1Y2B0F6"/>
<evidence type="ECO:0000256" key="5">
    <source>
        <dbReference type="SAM" id="MobiDB-lite"/>
    </source>
</evidence>
<feature type="compositionally biased region" description="Basic residues" evidence="5">
    <location>
        <begin position="239"/>
        <end position="259"/>
    </location>
</feature>
<evidence type="ECO:0000313" key="7">
    <source>
        <dbReference type="Proteomes" id="UP000193986"/>
    </source>
</evidence>
<dbReference type="STRING" id="71784.A0A1Y2B0F6"/>
<feature type="compositionally biased region" description="Basic and acidic residues" evidence="5">
    <location>
        <begin position="182"/>
        <end position="214"/>
    </location>
</feature>
<dbReference type="GO" id="GO:0019843">
    <property type="term" value="F:rRNA binding"/>
    <property type="evidence" value="ECO:0007669"/>
    <property type="project" value="TreeGrafter"/>
</dbReference>
<keyword evidence="4" id="KW-0539">Nucleus</keyword>
<feature type="compositionally biased region" description="Acidic residues" evidence="5">
    <location>
        <begin position="119"/>
        <end position="130"/>
    </location>
</feature>
<reference evidence="6 7" key="1">
    <citation type="submission" date="2016-07" db="EMBL/GenBank/DDBJ databases">
        <title>Pervasive Adenine N6-methylation of Active Genes in Fungi.</title>
        <authorList>
            <consortium name="DOE Joint Genome Institute"/>
            <person name="Mondo S.J."/>
            <person name="Dannebaum R.O."/>
            <person name="Kuo R.C."/>
            <person name="Labutti K."/>
            <person name="Haridas S."/>
            <person name="Kuo A."/>
            <person name="Salamov A."/>
            <person name="Ahrendt S.R."/>
            <person name="Lipzen A."/>
            <person name="Sullivan W."/>
            <person name="Andreopoulos W.B."/>
            <person name="Clum A."/>
            <person name="Lindquist E."/>
            <person name="Daum C."/>
            <person name="Ramamoorthy G.K."/>
            <person name="Gryganskyi A."/>
            <person name="Culley D."/>
            <person name="Magnuson J.K."/>
            <person name="James T.Y."/>
            <person name="O'Malley M.A."/>
            <person name="Stajich J.E."/>
            <person name="Spatafora J.W."/>
            <person name="Visel A."/>
            <person name="Grigoriev I.V."/>
        </authorList>
    </citation>
    <scope>NUCLEOTIDE SEQUENCE [LARGE SCALE GENOMIC DNA]</scope>
    <source>
        <strain evidence="6 7">68-887.2</strain>
    </source>
</reference>
<sequence length="259" mass="29234">MSSRPIKRSNVSLLTEGQAYINRAKKVRREQIEEIKFDDEARREWLSGFSKRKKAKLEERRARAKKRDHEAHLEERREARKELRERAAENVKTVRKALGLADEDQESSEAGPSSPLPKEDEEEVYSDDDQQATITITEDFDPILSTLPPPPLARRIPLGDSELEMPASSRRAQKKAAASVAEKTKSKDASGKERVKSMETKSERRMGRAKESQRRKEKATLAMDRDGGKRKRGSDAKRGRGGGRGRGRGNGKRGGSSKR</sequence>
<feature type="compositionally biased region" description="Basic and acidic residues" evidence="5">
    <location>
        <begin position="56"/>
        <end position="89"/>
    </location>
</feature>